<keyword evidence="2" id="KW-0963">Cytoplasm</keyword>
<feature type="region of interest" description="Disordered" evidence="3">
    <location>
        <begin position="1"/>
        <end position="30"/>
    </location>
</feature>
<feature type="domain" description="CS" evidence="4">
    <location>
        <begin position="137"/>
        <end position="217"/>
    </location>
</feature>
<dbReference type="Pfam" id="PF04969">
    <property type="entry name" value="CS"/>
    <property type="match status" value="1"/>
</dbReference>
<dbReference type="InterPro" id="IPR007052">
    <property type="entry name" value="CS_dom"/>
</dbReference>
<comment type="subcellular location">
    <subcellularLocation>
        <location evidence="1">Cytoplasm</location>
    </subcellularLocation>
</comment>
<keyword evidence="6" id="KW-1185">Reference proteome</keyword>
<dbReference type="SUPFAM" id="SSF49764">
    <property type="entry name" value="HSP20-like chaperones"/>
    <property type="match status" value="1"/>
</dbReference>
<dbReference type="CDD" id="cd06467">
    <property type="entry name" value="p23_NUDC_like"/>
    <property type="match status" value="1"/>
</dbReference>
<dbReference type="InterPro" id="IPR008978">
    <property type="entry name" value="HSP20-like_chaperone"/>
</dbReference>
<evidence type="ECO:0000313" key="6">
    <source>
        <dbReference type="Proteomes" id="UP001642360"/>
    </source>
</evidence>
<dbReference type="PROSITE" id="PS51203">
    <property type="entry name" value="CS"/>
    <property type="match status" value="1"/>
</dbReference>
<gene>
    <name evidence="5" type="ORF">ILEXP_LOCUS14420</name>
</gene>
<dbReference type="Proteomes" id="UP001642360">
    <property type="component" value="Unassembled WGS sequence"/>
</dbReference>
<dbReference type="GO" id="GO:0006950">
    <property type="term" value="P:response to stress"/>
    <property type="evidence" value="ECO:0007669"/>
    <property type="project" value="UniProtKB-ARBA"/>
</dbReference>
<organism evidence="5 6">
    <name type="scientific">Ilex paraguariensis</name>
    <name type="common">yerba mate</name>
    <dbReference type="NCBI Taxonomy" id="185542"/>
    <lineage>
        <taxon>Eukaryota</taxon>
        <taxon>Viridiplantae</taxon>
        <taxon>Streptophyta</taxon>
        <taxon>Embryophyta</taxon>
        <taxon>Tracheophyta</taxon>
        <taxon>Spermatophyta</taxon>
        <taxon>Magnoliopsida</taxon>
        <taxon>eudicotyledons</taxon>
        <taxon>Gunneridae</taxon>
        <taxon>Pentapetalae</taxon>
        <taxon>asterids</taxon>
        <taxon>campanulids</taxon>
        <taxon>Aquifoliales</taxon>
        <taxon>Aquifoliaceae</taxon>
        <taxon>Ilex</taxon>
    </lineage>
</organism>
<feature type="compositionally biased region" description="Low complexity" evidence="3">
    <location>
        <begin position="17"/>
        <end position="28"/>
    </location>
</feature>
<dbReference type="EMBL" id="CAUOFW020001591">
    <property type="protein sequence ID" value="CAK9146566.1"/>
    <property type="molecule type" value="Genomic_DNA"/>
</dbReference>
<sequence length="217" mass="23945">MAILSDYEEEKVHKPTTKPSSSSATTKPFSAVLDPSNALGFLERAFEFLARESDLFKSDSVVTDVNALLRTVKEKVEAQERKEKEKIEGNVKAERKVKVEAAPPVGVKVPKEEDARMTDAKDDEKKAHRAPNKGNGLDLEKYSWGQSLQEVTVNVLVPSGTKSRFVVCEIKKNHLKVGLKGQPPIIDGEFFKPVKPDDCYWSLGPNGMVEVFGEGGS</sequence>
<evidence type="ECO:0000256" key="3">
    <source>
        <dbReference type="SAM" id="MobiDB-lite"/>
    </source>
</evidence>
<dbReference type="AlphaFoldDB" id="A0ABC8RNK6"/>
<dbReference type="GO" id="GO:0005737">
    <property type="term" value="C:cytoplasm"/>
    <property type="evidence" value="ECO:0007669"/>
    <property type="project" value="UniProtKB-SubCell"/>
</dbReference>
<proteinExistence type="predicted"/>
<evidence type="ECO:0000313" key="5">
    <source>
        <dbReference type="EMBL" id="CAK9146566.1"/>
    </source>
</evidence>
<dbReference type="Gene3D" id="2.60.40.790">
    <property type="match status" value="1"/>
</dbReference>
<dbReference type="PANTHER" id="PTHR12356">
    <property type="entry name" value="NUCLEAR MOVEMENT PROTEIN NUDC"/>
    <property type="match status" value="1"/>
</dbReference>
<protein>
    <recommendedName>
        <fullName evidence="4">CS domain-containing protein</fullName>
    </recommendedName>
</protein>
<feature type="compositionally biased region" description="Basic and acidic residues" evidence="3">
    <location>
        <begin position="111"/>
        <end position="126"/>
    </location>
</feature>
<reference evidence="5 6" key="1">
    <citation type="submission" date="2024-02" db="EMBL/GenBank/DDBJ databases">
        <authorList>
            <person name="Vignale AGUSTIN F."/>
            <person name="Sosa J E."/>
            <person name="Modenutti C."/>
        </authorList>
    </citation>
    <scope>NUCLEOTIDE SEQUENCE [LARGE SCALE GENOMIC DNA]</scope>
</reference>
<evidence type="ECO:0000256" key="1">
    <source>
        <dbReference type="ARBA" id="ARBA00004496"/>
    </source>
</evidence>
<evidence type="ECO:0000256" key="2">
    <source>
        <dbReference type="ARBA" id="ARBA00022490"/>
    </source>
</evidence>
<feature type="region of interest" description="Disordered" evidence="3">
    <location>
        <begin position="111"/>
        <end position="138"/>
    </location>
</feature>
<evidence type="ECO:0000259" key="4">
    <source>
        <dbReference type="PROSITE" id="PS51203"/>
    </source>
</evidence>
<name>A0ABC8RNK6_9AQUA</name>
<comment type="caution">
    <text evidence="5">The sequence shown here is derived from an EMBL/GenBank/DDBJ whole genome shotgun (WGS) entry which is preliminary data.</text>
</comment>
<dbReference type="InterPro" id="IPR037898">
    <property type="entry name" value="NudC_fam"/>
</dbReference>
<dbReference type="PANTHER" id="PTHR12356:SF3">
    <property type="entry name" value="NUCLEAR MIGRATION PROTEIN NUDC"/>
    <property type="match status" value="1"/>
</dbReference>
<accession>A0ABC8RNK6</accession>